<name>D9QRM6_ACEAZ</name>
<dbReference type="GO" id="GO:0006465">
    <property type="term" value="P:signal peptide processing"/>
    <property type="evidence" value="ECO:0007669"/>
    <property type="project" value="InterPro"/>
</dbReference>
<dbReference type="PANTHER" id="PTHR43390">
    <property type="entry name" value="SIGNAL PEPTIDASE I"/>
    <property type="match status" value="1"/>
</dbReference>
<dbReference type="InterPro" id="IPR019757">
    <property type="entry name" value="Pept_S26A_signal_pept_1_Lys-AS"/>
</dbReference>
<dbReference type="Proteomes" id="UP000001661">
    <property type="component" value="Chromosome"/>
</dbReference>
<dbReference type="EMBL" id="CP002105">
    <property type="protein sequence ID" value="ADL13167.1"/>
    <property type="molecule type" value="Genomic_DNA"/>
</dbReference>
<reference evidence="11 12" key="1">
    <citation type="journal article" date="2010" name="Stand. Genomic Sci.">
        <title>Complete genome sequence of Acetohalobium arabaticum type strain (Z-7288).</title>
        <authorList>
            <person name="Sikorski J."/>
            <person name="Lapidus A."/>
            <person name="Chertkov O."/>
            <person name="Lucas S."/>
            <person name="Copeland A."/>
            <person name="Glavina Del Rio T."/>
            <person name="Nolan M."/>
            <person name="Tice H."/>
            <person name="Cheng J.F."/>
            <person name="Han C."/>
            <person name="Brambilla E."/>
            <person name="Pitluck S."/>
            <person name="Liolios K."/>
            <person name="Ivanova N."/>
            <person name="Mavromatis K."/>
            <person name="Mikhailova N."/>
            <person name="Pati A."/>
            <person name="Bruce D."/>
            <person name="Detter C."/>
            <person name="Tapia R."/>
            <person name="Goodwin L."/>
            <person name="Chen A."/>
            <person name="Palaniappan K."/>
            <person name="Land M."/>
            <person name="Hauser L."/>
            <person name="Chang Y.J."/>
            <person name="Jeffries C.D."/>
            <person name="Rohde M."/>
            <person name="Goker M."/>
            <person name="Spring S."/>
            <person name="Woyke T."/>
            <person name="Bristow J."/>
            <person name="Eisen J.A."/>
            <person name="Markowitz V."/>
            <person name="Hugenholtz P."/>
            <person name="Kyrpides N.C."/>
            <person name="Klenk H.P."/>
        </authorList>
    </citation>
    <scope>NUCLEOTIDE SEQUENCE [LARGE SCALE GENOMIC DNA]</scope>
    <source>
        <strain evidence="12">ATCC 49924 / DSM 5501 / Z-7288</strain>
    </source>
</reference>
<dbReference type="CDD" id="cd06530">
    <property type="entry name" value="S26_SPase_I"/>
    <property type="match status" value="1"/>
</dbReference>
<evidence type="ECO:0000256" key="9">
    <source>
        <dbReference type="RuleBase" id="RU362042"/>
    </source>
</evidence>
<dbReference type="InterPro" id="IPR036286">
    <property type="entry name" value="LexA/Signal_pep-like_sf"/>
</dbReference>
<dbReference type="eggNOG" id="COG0681">
    <property type="taxonomic scope" value="Bacteria"/>
</dbReference>
<organism evidence="11 12">
    <name type="scientific">Acetohalobium arabaticum (strain ATCC 49924 / DSM 5501 / Z-7288)</name>
    <dbReference type="NCBI Taxonomy" id="574087"/>
    <lineage>
        <taxon>Bacteria</taxon>
        <taxon>Bacillati</taxon>
        <taxon>Bacillota</taxon>
        <taxon>Clostridia</taxon>
        <taxon>Halanaerobiales</taxon>
        <taxon>Halobacteroidaceae</taxon>
        <taxon>Acetohalobium</taxon>
    </lineage>
</organism>
<evidence type="ECO:0000256" key="6">
    <source>
        <dbReference type="ARBA" id="ARBA00022801"/>
    </source>
</evidence>
<dbReference type="RefSeq" id="WP_013278612.1">
    <property type="nucleotide sequence ID" value="NC_014378.1"/>
</dbReference>
<comment type="similarity">
    <text evidence="3 9">Belongs to the peptidase S26 family.</text>
</comment>
<evidence type="ECO:0000256" key="3">
    <source>
        <dbReference type="ARBA" id="ARBA00009370"/>
    </source>
</evidence>
<dbReference type="PANTHER" id="PTHR43390:SF1">
    <property type="entry name" value="CHLOROPLAST PROCESSING PEPTIDASE"/>
    <property type="match status" value="1"/>
</dbReference>
<evidence type="ECO:0000256" key="2">
    <source>
        <dbReference type="ARBA" id="ARBA00004401"/>
    </source>
</evidence>
<comment type="subcellular location">
    <subcellularLocation>
        <location evidence="2">Cell membrane</location>
        <topology evidence="2">Single-pass type II membrane protein</topology>
    </subcellularLocation>
    <subcellularLocation>
        <location evidence="9">Membrane</location>
        <topology evidence="9">Single-pass type II membrane protein</topology>
    </subcellularLocation>
</comment>
<dbReference type="InterPro" id="IPR000223">
    <property type="entry name" value="Pept_S26A_signal_pept_1"/>
</dbReference>
<keyword evidence="8" id="KW-1133">Transmembrane helix</keyword>
<evidence type="ECO:0000256" key="7">
    <source>
        <dbReference type="PIRSR" id="PIRSR600223-1"/>
    </source>
</evidence>
<dbReference type="PROSITE" id="PS00761">
    <property type="entry name" value="SPASE_I_3"/>
    <property type="match status" value="1"/>
</dbReference>
<comment type="catalytic activity">
    <reaction evidence="1 8">
        <text>Cleavage of hydrophobic, N-terminal signal or leader sequences from secreted and periplasmic proteins.</text>
        <dbReference type="EC" id="3.4.21.89"/>
    </reaction>
</comment>
<protein>
    <recommendedName>
        <fullName evidence="4 8">Signal peptidase I</fullName>
        <ecNumber evidence="4 8">3.4.21.89</ecNumber>
    </recommendedName>
</protein>
<dbReference type="InterPro" id="IPR019533">
    <property type="entry name" value="Peptidase_S26"/>
</dbReference>
<dbReference type="InterPro" id="IPR019756">
    <property type="entry name" value="Pept_S26A_signal_pept_1_Ser-AS"/>
</dbReference>
<dbReference type="PRINTS" id="PR00727">
    <property type="entry name" value="LEADERPTASE"/>
</dbReference>
<dbReference type="Gene3D" id="2.10.109.10">
    <property type="entry name" value="Umud Fragment, subunit A"/>
    <property type="match status" value="1"/>
</dbReference>
<dbReference type="GO" id="GO:0004252">
    <property type="term" value="F:serine-type endopeptidase activity"/>
    <property type="evidence" value="ECO:0007669"/>
    <property type="project" value="InterPro"/>
</dbReference>
<keyword evidence="5 8" id="KW-0645">Protease</keyword>
<evidence type="ECO:0000256" key="4">
    <source>
        <dbReference type="ARBA" id="ARBA00013208"/>
    </source>
</evidence>
<dbReference type="STRING" id="574087.Acear_1662"/>
<dbReference type="EC" id="3.4.21.89" evidence="4 8"/>
<dbReference type="InterPro" id="IPR019758">
    <property type="entry name" value="Pept_S26A_signal_pept_1_CS"/>
</dbReference>
<dbReference type="AlphaFoldDB" id="D9QRM6"/>
<evidence type="ECO:0000256" key="5">
    <source>
        <dbReference type="ARBA" id="ARBA00022670"/>
    </source>
</evidence>
<dbReference type="GO" id="GO:0009003">
    <property type="term" value="F:signal peptidase activity"/>
    <property type="evidence" value="ECO:0007669"/>
    <property type="project" value="UniProtKB-EC"/>
</dbReference>
<feature type="active site" evidence="7">
    <location>
        <position position="39"/>
    </location>
</feature>
<keyword evidence="8" id="KW-0812">Transmembrane</keyword>
<evidence type="ECO:0000256" key="8">
    <source>
        <dbReference type="RuleBase" id="RU003993"/>
    </source>
</evidence>
<keyword evidence="8" id="KW-0472">Membrane</keyword>
<dbReference type="HOGENOM" id="CLU_028723_5_1_9"/>
<dbReference type="Pfam" id="PF10502">
    <property type="entry name" value="Peptidase_S26"/>
    <property type="match status" value="1"/>
</dbReference>
<evidence type="ECO:0000313" key="11">
    <source>
        <dbReference type="EMBL" id="ADL13167.1"/>
    </source>
</evidence>
<feature type="active site" evidence="7">
    <location>
        <position position="82"/>
    </location>
</feature>
<keyword evidence="12" id="KW-1185">Reference proteome</keyword>
<keyword evidence="6 8" id="KW-0378">Hydrolase</keyword>
<evidence type="ECO:0000313" key="12">
    <source>
        <dbReference type="Proteomes" id="UP000001661"/>
    </source>
</evidence>
<dbReference type="OrthoDB" id="9802919at2"/>
<sequence>MGISKADFKEYLEAVVIAIILSFLIITFIVQAFFIPSGSMQPTLKPGDRIFVNKFIYHFQAPQRFDIIVFKYPVDPHKKFIKRVIGLPGDTVKILEGTVYVNGEPLKEDYTLNQGYSDYHKIKVPPNNYFVLGDNRNNSEDSRFWGFVPRENIVGKALFRFWPITRIGTIN</sequence>
<dbReference type="PROSITE" id="PS00501">
    <property type="entry name" value="SPASE_I_1"/>
    <property type="match status" value="1"/>
</dbReference>
<dbReference type="NCBIfam" id="TIGR02227">
    <property type="entry name" value="sigpep_I_bact"/>
    <property type="match status" value="1"/>
</dbReference>
<feature type="domain" description="Peptidase S26" evidence="10">
    <location>
        <begin position="9"/>
        <end position="162"/>
    </location>
</feature>
<dbReference type="KEGG" id="aar:Acear_1662"/>
<dbReference type="GO" id="GO:0005886">
    <property type="term" value="C:plasma membrane"/>
    <property type="evidence" value="ECO:0007669"/>
    <property type="project" value="UniProtKB-SubCell"/>
</dbReference>
<gene>
    <name evidence="11" type="ordered locus">Acear_1662</name>
</gene>
<proteinExistence type="inferred from homology"/>
<dbReference type="SUPFAM" id="SSF51306">
    <property type="entry name" value="LexA/Signal peptidase"/>
    <property type="match status" value="1"/>
</dbReference>
<evidence type="ECO:0000259" key="10">
    <source>
        <dbReference type="Pfam" id="PF10502"/>
    </source>
</evidence>
<accession>D9QRM6</accession>
<dbReference type="PROSITE" id="PS00760">
    <property type="entry name" value="SPASE_I_2"/>
    <property type="match status" value="1"/>
</dbReference>
<feature type="transmembrane region" description="Helical" evidence="8">
    <location>
        <begin position="12"/>
        <end position="34"/>
    </location>
</feature>
<evidence type="ECO:0000256" key="1">
    <source>
        <dbReference type="ARBA" id="ARBA00000677"/>
    </source>
</evidence>